<keyword evidence="5" id="KW-1133">Transmembrane helix</keyword>
<dbReference type="PROSITE" id="PS51257">
    <property type="entry name" value="PROKAR_LIPOPROTEIN"/>
    <property type="match status" value="1"/>
</dbReference>
<comment type="caution">
    <text evidence="7">The sequence shown here is derived from an EMBL/GenBank/DDBJ whole genome shotgun (WGS) entry which is preliminary data.</text>
</comment>
<keyword evidence="4" id="KW-0732">Signal</keyword>
<dbReference type="InterPro" id="IPR030678">
    <property type="entry name" value="Peptide/Ni-bd"/>
</dbReference>
<dbReference type="Pfam" id="PF00496">
    <property type="entry name" value="SBP_bac_5"/>
    <property type="match status" value="1"/>
</dbReference>
<feature type="transmembrane region" description="Helical" evidence="5">
    <location>
        <begin position="12"/>
        <end position="32"/>
    </location>
</feature>
<proteinExistence type="inferred from homology"/>
<dbReference type="Gene3D" id="3.10.105.10">
    <property type="entry name" value="Dipeptide-binding Protein, Domain 3"/>
    <property type="match status" value="1"/>
</dbReference>
<sequence>MGEEKSRVNPAVIFVSVIVVLALIIGCVWGYIHRIGPFAAFSHIKNGNGTSLTIATSRPLTSLDVTTNSSTAVDQALVPNVYQTLVGHDDVNKPTQTGVARSWNISADKKTYTFTLYPHMRFSNGHVLDSADVVYSLQQTIQQHTQGADALARITNIAGKDSTVTLTLSQSDPTLLWALSTRAGIIYDSEAHYDKSQMAIGSGPYTVAHFSAGKSLTLSANPQYWRGSQNYASTVTLKTISDAQQAAQELKSGTIDAIVPLSDTPNSSSTVRISESLQTDKSLTATTSKSLHRWAVALNNDADSLFSDTRIRQGYNAMLDRTSVINQLGISANPIGGPVAELDPGFKTYPTDANLTHARSLLSYFGYARNLTLAYKTSSGADKLARILIQQFTQVGGTVTARGLSDEEWNDQVIGRKQFDMAIVDYTSSHDIGTMVDPNYFINYTNSSIESQWNAVESAETEAAYAQATETVADTLAQDVPIIWLYSETPVIASKSTLTGLPTSMVERYLPLENITVSRNSH</sequence>
<dbReference type="Proteomes" id="UP001597036">
    <property type="component" value="Unassembled WGS sequence"/>
</dbReference>
<evidence type="ECO:0000256" key="2">
    <source>
        <dbReference type="ARBA" id="ARBA00005695"/>
    </source>
</evidence>
<evidence type="ECO:0000313" key="7">
    <source>
        <dbReference type="EMBL" id="MFD0704444.1"/>
    </source>
</evidence>
<keyword evidence="5" id="KW-0812">Transmembrane</keyword>
<reference evidence="8" key="1">
    <citation type="journal article" date="2019" name="Int. J. Syst. Evol. Microbiol.">
        <title>The Global Catalogue of Microorganisms (GCM) 10K type strain sequencing project: providing services to taxonomists for standard genome sequencing and annotation.</title>
        <authorList>
            <consortium name="The Broad Institute Genomics Platform"/>
            <consortium name="The Broad Institute Genome Sequencing Center for Infectious Disease"/>
            <person name="Wu L."/>
            <person name="Ma J."/>
        </authorList>
    </citation>
    <scope>NUCLEOTIDE SEQUENCE [LARGE SCALE GENOMIC DNA]</scope>
    <source>
        <strain evidence="8">CCM 8604</strain>
    </source>
</reference>
<evidence type="ECO:0000256" key="3">
    <source>
        <dbReference type="ARBA" id="ARBA00022448"/>
    </source>
</evidence>
<evidence type="ECO:0000256" key="1">
    <source>
        <dbReference type="ARBA" id="ARBA00004196"/>
    </source>
</evidence>
<gene>
    <name evidence="7" type="ORF">ACFQY8_01585</name>
</gene>
<dbReference type="RefSeq" id="WP_377937952.1">
    <property type="nucleotide sequence ID" value="NZ_JBHTHQ010000011.1"/>
</dbReference>
<evidence type="ECO:0000313" key="8">
    <source>
        <dbReference type="Proteomes" id="UP001597036"/>
    </source>
</evidence>
<comment type="subcellular location">
    <subcellularLocation>
        <location evidence="1">Cell envelope</location>
    </subcellularLocation>
</comment>
<protein>
    <submittedName>
        <fullName evidence="7">ABC transporter substrate-binding protein</fullName>
    </submittedName>
</protein>
<dbReference type="InterPro" id="IPR039424">
    <property type="entry name" value="SBP_5"/>
</dbReference>
<name>A0ABW2Y4I1_9BIFI</name>
<organism evidence="7 8">
    <name type="scientific">Alloscardovia venturai</name>
    <dbReference type="NCBI Taxonomy" id="1769421"/>
    <lineage>
        <taxon>Bacteria</taxon>
        <taxon>Bacillati</taxon>
        <taxon>Actinomycetota</taxon>
        <taxon>Actinomycetes</taxon>
        <taxon>Bifidobacteriales</taxon>
        <taxon>Bifidobacteriaceae</taxon>
        <taxon>Alloscardovia</taxon>
    </lineage>
</organism>
<evidence type="ECO:0000259" key="6">
    <source>
        <dbReference type="Pfam" id="PF00496"/>
    </source>
</evidence>
<dbReference type="Gene3D" id="3.40.190.10">
    <property type="entry name" value="Periplasmic binding protein-like II"/>
    <property type="match status" value="1"/>
</dbReference>
<dbReference type="SUPFAM" id="SSF53850">
    <property type="entry name" value="Periplasmic binding protein-like II"/>
    <property type="match status" value="1"/>
</dbReference>
<evidence type="ECO:0000256" key="5">
    <source>
        <dbReference type="SAM" id="Phobius"/>
    </source>
</evidence>
<dbReference type="PANTHER" id="PTHR30290">
    <property type="entry name" value="PERIPLASMIC BINDING COMPONENT OF ABC TRANSPORTER"/>
    <property type="match status" value="1"/>
</dbReference>
<dbReference type="InterPro" id="IPR000914">
    <property type="entry name" value="SBP_5_dom"/>
</dbReference>
<dbReference type="PANTHER" id="PTHR30290:SF10">
    <property type="entry name" value="PERIPLASMIC OLIGOPEPTIDE-BINDING PROTEIN-RELATED"/>
    <property type="match status" value="1"/>
</dbReference>
<evidence type="ECO:0000256" key="4">
    <source>
        <dbReference type="ARBA" id="ARBA00022729"/>
    </source>
</evidence>
<keyword evidence="3" id="KW-0813">Transport</keyword>
<feature type="domain" description="Solute-binding protein family 5" evidence="6">
    <location>
        <begin position="97"/>
        <end position="429"/>
    </location>
</feature>
<accession>A0ABW2Y4I1</accession>
<dbReference type="PIRSF" id="PIRSF002741">
    <property type="entry name" value="MppA"/>
    <property type="match status" value="1"/>
</dbReference>
<keyword evidence="8" id="KW-1185">Reference proteome</keyword>
<dbReference type="EMBL" id="JBHTHQ010000011">
    <property type="protein sequence ID" value="MFD0704444.1"/>
    <property type="molecule type" value="Genomic_DNA"/>
</dbReference>
<comment type="similarity">
    <text evidence="2">Belongs to the bacterial solute-binding protein 5 family.</text>
</comment>
<keyword evidence="5" id="KW-0472">Membrane</keyword>